<evidence type="ECO:0000256" key="1">
    <source>
        <dbReference type="SAM" id="MobiDB-lite"/>
    </source>
</evidence>
<name>A0A7Y0EW51_9BIFI</name>
<protein>
    <submittedName>
        <fullName evidence="2">Uncharacterized protein</fullName>
    </submittedName>
</protein>
<feature type="region of interest" description="Disordered" evidence="1">
    <location>
        <begin position="88"/>
        <end position="107"/>
    </location>
</feature>
<proteinExistence type="predicted"/>
<accession>A0A7Y0EW51</accession>
<reference evidence="2 3" key="1">
    <citation type="submission" date="2020-02" db="EMBL/GenBank/DDBJ databases">
        <title>Characterization of phylogenetic diversity of novel bifidobacterial species isolated in Czech ZOOs.</title>
        <authorList>
            <person name="Lugli G.A."/>
            <person name="Vera N.B."/>
            <person name="Ventura M."/>
        </authorList>
    </citation>
    <scope>NUCLEOTIDE SEQUENCE [LARGE SCALE GENOMIC DNA]</scope>
    <source>
        <strain evidence="2 3">DSM 109959</strain>
    </source>
</reference>
<evidence type="ECO:0000313" key="3">
    <source>
        <dbReference type="Proteomes" id="UP000543419"/>
    </source>
</evidence>
<organism evidence="2 3">
    <name type="scientific">Bifidobacterium olomucense</name>
    <dbReference type="NCBI Taxonomy" id="2675324"/>
    <lineage>
        <taxon>Bacteria</taxon>
        <taxon>Bacillati</taxon>
        <taxon>Actinomycetota</taxon>
        <taxon>Actinomycetes</taxon>
        <taxon>Bifidobacteriales</taxon>
        <taxon>Bifidobacteriaceae</taxon>
        <taxon>Bifidobacterium</taxon>
    </lineage>
</organism>
<evidence type="ECO:0000313" key="2">
    <source>
        <dbReference type="EMBL" id="NMM97540.1"/>
    </source>
</evidence>
<dbReference type="AlphaFoldDB" id="A0A7Y0EW51"/>
<comment type="caution">
    <text evidence="2">The sequence shown here is derived from an EMBL/GenBank/DDBJ whole genome shotgun (WGS) entry which is preliminary data.</text>
</comment>
<gene>
    <name evidence="2" type="ORF">G1C97_0489</name>
</gene>
<dbReference type="EMBL" id="JAAIIG010000002">
    <property type="protein sequence ID" value="NMM97540.1"/>
    <property type="molecule type" value="Genomic_DNA"/>
</dbReference>
<sequence>MGLRAHLRNGSGPGYVPCQAERRACPYGAAAHMMFEDVVALAQYDEVTDSGSWDLLRPDSRESLESGYRADPTFVRHAVEAGYARQVTREDEAAAGPSRGVDWGNPSTDVERELAALDARVAGRRADCIIRSIGMGDRLEGLPRELIREELLDLAQDGTIPPDGAVMLIRLGGFEHSAPSSAKPAAPGVPLMGANLRADEAGAARGARSLRAADPAAAHEAQVNLASRLGVYLGPEPLAAGPDVIRAYRDSLPGLAEQQLRSNAERAGQDVATAMAYLDPLGGWMPRIAPSLPTPPSWDELADDPDTLASSLAGFDGGRAGDSSPASKKQLLTACVDYYRAMRDGDWDEASMAAEDIAITTRYEEPSPYWGNNSHNVRINGVRGTGIEAAPFLAWCAKHGAGMSKPSDVPRHLHGASEPYPDHYPVTYLPAITNYARYGGTALTPDGHVIQDGKECAKRALTNLINGNIPQAQGEPATGKAKRQQAAQVTRTVLTHALDAGLDPHQADILANLTPIPD</sequence>
<dbReference type="Proteomes" id="UP000543419">
    <property type="component" value="Unassembled WGS sequence"/>
</dbReference>
<keyword evidence="3" id="KW-1185">Reference proteome</keyword>